<proteinExistence type="predicted"/>
<evidence type="ECO:0000313" key="1">
    <source>
        <dbReference type="EMBL" id="RHW36080.1"/>
    </source>
</evidence>
<dbReference type="Proteomes" id="UP000284416">
    <property type="component" value="Unassembled WGS sequence"/>
</dbReference>
<name>A0A417YQF3_9BACI</name>
<reference evidence="1 2" key="1">
    <citation type="journal article" date="2017" name="Int. J. Syst. Evol. Microbiol.">
        <title>Bacillus notoginsengisoli sp. nov., a novel bacterium isolated from the rhizosphere of Panax notoginseng.</title>
        <authorList>
            <person name="Zhang M.Y."/>
            <person name="Cheng J."/>
            <person name="Cai Y."/>
            <person name="Zhang T.Y."/>
            <person name="Wu Y.Y."/>
            <person name="Manikprabhu D."/>
            <person name="Li W.J."/>
            <person name="Zhang Y.X."/>
        </authorList>
    </citation>
    <scope>NUCLEOTIDE SEQUENCE [LARGE SCALE GENOMIC DNA]</scope>
    <source>
        <strain evidence="1 2">JCM 30743</strain>
    </source>
</reference>
<keyword evidence="2" id="KW-1185">Reference proteome</keyword>
<dbReference type="OrthoDB" id="9914018at2"/>
<gene>
    <name evidence="1" type="ORF">D1B31_18555</name>
</gene>
<comment type="caution">
    <text evidence="1">The sequence shown here is derived from an EMBL/GenBank/DDBJ whole genome shotgun (WGS) entry which is preliminary data.</text>
</comment>
<protein>
    <submittedName>
        <fullName evidence="1">Uncharacterized protein</fullName>
    </submittedName>
</protein>
<dbReference type="RefSeq" id="WP_118923198.1">
    <property type="nucleotide sequence ID" value="NZ_QWEG01000012.1"/>
</dbReference>
<evidence type="ECO:0000313" key="2">
    <source>
        <dbReference type="Proteomes" id="UP000284416"/>
    </source>
</evidence>
<accession>A0A417YQF3</accession>
<organism evidence="1 2">
    <name type="scientific">Neobacillus notoginsengisoli</name>
    <dbReference type="NCBI Taxonomy" id="1578198"/>
    <lineage>
        <taxon>Bacteria</taxon>
        <taxon>Bacillati</taxon>
        <taxon>Bacillota</taxon>
        <taxon>Bacilli</taxon>
        <taxon>Bacillales</taxon>
        <taxon>Bacillaceae</taxon>
        <taxon>Neobacillus</taxon>
    </lineage>
</organism>
<dbReference type="EMBL" id="QWEG01000012">
    <property type="protein sequence ID" value="RHW36080.1"/>
    <property type="molecule type" value="Genomic_DNA"/>
</dbReference>
<dbReference type="AlphaFoldDB" id="A0A417YQF3"/>
<sequence length="80" mass="9052">MRKAEVSSPQTKVTYRVFYRVQSGQGFVEITLFVESSFNECLVAQKEGMFDTMEDAKTMISYLESIGADIEYNESAAYKG</sequence>